<keyword evidence="2 5" id="KW-0812">Transmembrane</keyword>
<protein>
    <recommendedName>
        <fullName evidence="7">Receptor ligand binding region domain-containing protein</fullName>
    </recommendedName>
</protein>
<dbReference type="AlphaFoldDB" id="A0A158NNL1"/>
<dbReference type="Gene3D" id="3.40.50.2300">
    <property type="match status" value="1"/>
</dbReference>
<keyword evidence="3 5" id="KW-1133">Transmembrane helix</keyword>
<feature type="signal peptide" evidence="6">
    <location>
        <begin position="1"/>
        <end position="20"/>
    </location>
</feature>
<dbReference type="Proteomes" id="UP000005205">
    <property type="component" value="Unassembled WGS sequence"/>
</dbReference>
<dbReference type="InParanoid" id="A0A158NNL1"/>
<name>A0A158NNL1_ATTCE</name>
<dbReference type="EnsemblMetazoa" id="XM_012203729.1">
    <property type="protein sequence ID" value="XP_012059119.1"/>
    <property type="gene ID" value="LOC105622310"/>
</dbReference>
<organism evidence="8 9">
    <name type="scientific">Atta cephalotes</name>
    <name type="common">Leafcutter ant</name>
    <dbReference type="NCBI Taxonomy" id="12957"/>
    <lineage>
        <taxon>Eukaryota</taxon>
        <taxon>Metazoa</taxon>
        <taxon>Ecdysozoa</taxon>
        <taxon>Arthropoda</taxon>
        <taxon>Hexapoda</taxon>
        <taxon>Insecta</taxon>
        <taxon>Pterygota</taxon>
        <taxon>Neoptera</taxon>
        <taxon>Endopterygota</taxon>
        <taxon>Hymenoptera</taxon>
        <taxon>Apocrita</taxon>
        <taxon>Aculeata</taxon>
        <taxon>Formicoidea</taxon>
        <taxon>Formicidae</taxon>
        <taxon>Myrmicinae</taxon>
        <taxon>Atta</taxon>
    </lineage>
</organism>
<evidence type="ECO:0000256" key="2">
    <source>
        <dbReference type="ARBA" id="ARBA00022692"/>
    </source>
</evidence>
<gene>
    <name evidence="8" type="primary">105622310</name>
</gene>
<feature type="chain" id="PRO_5007629476" description="Receptor ligand binding region domain-containing protein" evidence="6">
    <location>
        <begin position="21"/>
        <end position="542"/>
    </location>
</feature>
<evidence type="ECO:0000313" key="8">
    <source>
        <dbReference type="EnsemblMetazoa" id="XP_012059119.1"/>
    </source>
</evidence>
<evidence type="ECO:0000313" key="9">
    <source>
        <dbReference type="Proteomes" id="UP000005205"/>
    </source>
</evidence>
<keyword evidence="9" id="KW-1185">Reference proteome</keyword>
<reference evidence="9" key="1">
    <citation type="journal article" date="2011" name="PLoS Genet.">
        <title>The genome sequence of the leaf-cutter ant Atta cephalotes reveals insights into its obligate symbiotic lifestyle.</title>
        <authorList>
            <person name="Suen G."/>
            <person name="Teiling C."/>
            <person name="Li L."/>
            <person name="Holt C."/>
            <person name="Abouheif E."/>
            <person name="Bornberg-Bauer E."/>
            <person name="Bouffard P."/>
            <person name="Caldera E.J."/>
            <person name="Cash E."/>
            <person name="Cavanaugh A."/>
            <person name="Denas O."/>
            <person name="Elhaik E."/>
            <person name="Fave M.J."/>
            <person name="Gadau J."/>
            <person name="Gibson J.D."/>
            <person name="Graur D."/>
            <person name="Grubbs K.J."/>
            <person name="Hagen D.E."/>
            <person name="Harkins T.T."/>
            <person name="Helmkampf M."/>
            <person name="Hu H."/>
            <person name="Johnson B.R."/>
            <person name="Kim J."/>
            <person name="Marsh S.E."/>
            <person name="Moeller J.A."/>
            <person name="Munoz-Torres M.C."/>
            <person name="Murphy M.C."/>
            <person name="Naughton M.C."/>
            <person name="Nigam S."/>
            <person name="Overson R."/>
            <person name="Rajakumar R."/>
            <person name="Reese J.T."/>
            <person name="Scott J.J."/>
            <person name="Smith C.R."/>
            <person name="Tao S."/>
            <person name="Tsutsui N.D."/>
            <person name="Viljakainen L."/>
            <person name="Wissler L."/>
            <person name="Yandell M.D."/>
            <person name="Zimmer F."/>
            <person name="Taylor J."/>
            <person name="Slater S.C."/>
            <person name="Clifton S.W."/>
            <person name="Warren W.C."/>
            <person name="Elsik C.G."/>
            <person name="Smith C.D."/>
            <person name="Weinstock G.M."/>
            <person name="Gerardo N.M."/>
            <person name="Currie C.R."/>
        </authorList>
    </citation>
    <scope>NUCLEOTIDE SEQUENCE [LARGE SCALE GENOMIC DNA]</scope>
</reference>
<dbReference type="PROSITE" id="PS51257">
    <property type="entry name" value="PROKAR_LIPOPROTEIN"/>
    <property type="match status" value="1"/>
</dbReference>
<dbReference type="InterPro" id="IPR001828">
    <property type="entry name" value="ANF_lig-bd_rcpt"/>
</dbReference>
<reference evidence="8" key="2">
    <citation type="submission" date="2016-04" db="UniProtKB">
        <authorList>
            <consortium name="EnsemblMetazoa"/>
        </authorList>
    </citation>
    <scope>IDENTIFICATION</scope>
</reference>
<evidence type="ECO:0000256" key="6">
    <source>
        <dbReference type="SAM" id="SignalP"/>
    </source>
</evidence>
<feature type="domain" description="Receptor ligand binding region" evidence="7">
    <location>
        <begin position="62"/>
        <end position="211"/>
    </location>
</feature>
<evidence type="ECO:0000256" key="1">
    <source>
        <dbReference type="ARBA" id="ARBA00004370"/>
    </source>
</evidence>
<keyword evidence="4 5" id="KW-0472">Membrane</keyword>
<dbReference type="KEGG" id="acep:105622310"/>
<comment type="subcellular location">
    <subcellularLocation>
        <location evidence="1">Membrane</location>
    </subcellularLocation>
</comment>
<dbReference type="eggNOG" id="ENOG502T199">
    <property type="taxonomic scope" value="Eukaryota"/>
</dbReference>
<proteinExistence type="predicted"/>
<evidence type="ECO:0000256" key="4">
    <source>
        <dbReference type="ARBA" id="ARBA00023136"/>
    </source>
</evidence>
<dbReference type="OMA" id="CGNHAQI"/>
<evidence type="ECO:0000259" key="7">
    <source>
        <dbReference type="Pfam" id="PF01094"/>
    </source>
</evidence>
<sequence length="542" mass="62019">MGVSRSWYVIFMVIAACTCGARTECGETVQISFLTSVHDDPSCTMLSPTGVMLYEAAKLLAEIHNNKTEGFEIEITIMDTCGSITGALKAMMKALVWADVNCLHPPYYLGIIGPDTMANIEVIYKVTSILKVPHIIKKPSISSYLHPLMEESNSYLVEGILKMIEILKWKSFTLVTKVDDENNDDVQSITKKLTVNAIANNLCVIIHDNDKEDYMSRIVHIGKPEDNFFNELKNATILIISEGNLKDYLNRIDSTNTILLLEDSRNVINGLEWRVKNSQWWTPDNDLIRYDAEELKRVRWLENAIKIYVKALNALCKNKKCNNQINALEWNHMVSNMLMTHNKESEVAPKFLNLFMKKKTSDLECLGDIVVHRNKTKVYWDKSKMNEKEKNVTEKTEKNYGAPRSNNNMSYIFRELLKEENEPQSRCATAVKEIKIKEKDNEATQVLISGMNDNEWWIMVCTVSGVGIAMFLVGILAVYLIYTNVQRPKCAKNKNHLDRDTSLRRMSNDNELPTTITIRNQRMLRSPHRRGSDRSTISEKSV</sequence>
<dbReference type="Pfam" id="PF01094">
    <property type="entry name" value="ANF_receptor"/>
    <property type="match status" value="1"/>
</dbReference>
<dbReference type="SUPFAM" id="SSF53822">
    <property type="entry name" value="Periplasmic binding protein-like I"/>
    <property type="match status" value="1"/>
</dbReference>
<dbReference type="InterPro" id="IPR028082">
    <property type="entry name" value="Peripla_BP_I"/>
</dbReference>
<keyword evidence="6" id="KW-0732">Signal</keyword>
<dbReference type="EMBL" id="ADTU01021650">
    <property type="status" value="NOT_ANNOTATED_CDS"/>
    <property type="molecule type" value="Genomic_DNA"/>
</dbReference>
<evidence type="ECO:0000256" key="5">
    <source>
        <dbReference type="SAM" id="Phobius"/>
    </source>
</evidence>
<dbReference type="OrthoDB" id="6586065at2759"/>
<feature type="transmembrane region" description="Helical" evidence="5">
    <location>
        <begin position="456"/>
        <end position="482"/>
    </location>
</feature>
<dbReference type="GO" id="GO:0016020">
    <property type="term" value="C:membrane"/>
    <property type="evidence" value="ECO:0007669"/>
    <property type="project" value="UniProtKB-SubCell"/>
</dbReference>
<evidence type="ECO:0000256" key="3">
    <source>
        <dbReference type="ARBA" id="ARBA00022989"/>
    </source>
</evidence>
<accession>A0A158NNL1</accession>